<evidence type="ECO:0000259" key="6">
    <source>
        <dbReference type="Pfam" id="PF07980"/>
    </source>
</evidence>
<evidence type="ECO:0000313" key="8">
    <source>
        <dbReference type="Proteomes" id="UP000237662"/>
    </source>
</evidence>
<dbReference type="EMBL" id="PTJC01000006">
    <property type="protein sequence ID" value="PPK86498.1"/>
    <property type="molecule type" value="Genomic_DNA"/>
</dbReference>
<organism evidence="7 8">
    <name type="scientific">Neolewinella xylanilytica</name>
    <dbReference type="NCBI Taxonomy" id="1514080"/>
    <lineage>
        <taxon>Bacteria</taxon>
        <taxon>Pseudomonadati</taxon>
        <taxon>Bacteroidota</taxon>
        <taxon>Saprospiria</taxon>
        <taxon>Saprospirales</taxon>
        <taxon>Lewinellaceae</taxon>
        <taxon>Neolewinella</taxon>
    </lineage>
</organism>
<dbReference type="InterPro" id="IPR012944">
    <property type="entry name" value="SusD_RagB_dom"/>
</dbReference>
<keyword evidence="5" id="KW-0998">Cell outer membrane</keyword>
<name>A0A2S6I5R2_9BACT</name>
<comment type="caution">
    <text evidence="7">The sequence shown here is derived from an EMBL/GenBank/DDBJ whole genome shotgun (WGS) entry which is preliminary data.</text>
</comment>
<evidence type="ECO:0000256" key="3">
    <source>
        <dbReference type="ARBA" id="ARBA00022729"/>
    </source>
</evidence>
<dbReference type="InterPro" id="IPR011990">
    <property type="entry name" value="TPR-like_helical_dom_sf"/>
</dbReference>
<dbReference type="SUPFAM" id="SSF48452">
    <property type="entry name" value="TPR-like"/>
    <property type="match status" value="1"/>
</dbReference>
<evidence type="ECO:0000256" key="2">
    <source>
        <dbReference type="ARBA" id="ARBA00006275"/>
    </source>
</evidence>
<comment type="similarity">
    <text evidence="2">Belongs to the SusD family.</text>
</comment>
<dbReference type="Proteomes" id="UP000237662">
    <property type="component" value="Unassembled WGS sequence"/>
</dbReference>
<dbReference type="Gene3D" id="1.25.40.390">
    <property type="match status" value="1"/>
</dbReference>
<accession>A0A2S6I5R2</accession>
<evidence type="ECO:0000256" key="1">
    <source>
        <dbReference type="ARBA" id="ARBA00004442"/>
    </source>
</evidence>
<protein>
    <submittedName>
        <fullName evidence="7">Putative outer membrane starch-binding protein</fullName>
    </submittedName>
</protein>
<evidence type="ECO:0000256" key="4">
    <source>
        <dbReference type="ARBA" id="ARBA00023136"/>
    </source>
</evidence>
<evidence type="ECO:0000313" key="7">
    <source>
        <dbReference type="EMBL" id="PPK86498.1"/>
    </source>
</evidence>
<sequence length="512" mass="57011">MAPRLNFDNQNHNIMTSQLFKWGIMAPVAGTLLVLTACTDLEIEEVDSIIVEDTGSGQVAGDPEQLVEAVYNGLSTFTDQANTYSLFEHPSDELIPPTRGVDWGDNGVWRTLHAHTWDATHAQVLNAWNTLNSRIFNTAEILAANPNARQEAHGRFLQGYFMWHVLDLYGVVPFREFEQGVDELPRVIPRSEAIELAIDQVEASIDSLPSAGPGENIQGTKAAAYSMLTRMYLNKAVYLAQNPAGPYEHNPEDLQKVIDYADMVTEEGYSFDPNYFEIFEAGSDHEPILVSNQGTPENRWMMTLHYSQTPSGWNGFTTLADFYNSFDPADPRIGNEPTPDGTPSSGIGTGFLQGQQVNDQGNVLIDTRTQQPLFFTEEVDLAGVPTNAGVRVIKYHPARSGKYILIRYAESQLNKAEAQLRLGDAEGALETVNAMRATRGTPELSSIDLDGMLMERGFELYWEGLRRVDQIRFGTFTDTWDHKTVTDPTRVLFPIPQQALDSNPNLVQNPGY</sequence>
<comment type="subcellular location">
    <subcellularLocation>
        <location evidence="1">Cell outer membrane</location>
    </subcellularLocation>
</comment>
<reference evidence="7 8" key="1">
    <citation type="submission" date="2018-02" db="EMBL/GenBank/DDBJ databases">
        <title>Genomic Encyclopedia of Archaeal and Bacterial Type Strains, Phase II (KMG-II): from individual species to whole genera.</title>
        <authorList>
            <person name="Goeker M."/>
        </authorList>
    </citation>
    <scope>NUCLEOTIDE SEQUENCE [LARGE SCALE GENOMIC DNA]</scope>
    <source>
        <strain evidence="7 8">DSM 29526</strain>
    </source>
</reference>
<dbReference type="Pfam" id="PF07980">
    <property type="entry name" value="SusD_RagB"/>
    <property type="match status" value="1"/>
</dbReference>
<feature type="domain" description="RagB/SusD" evidence="6">
    <location>
        <begin position="383"/>
        <end position="512"/>
    </location>
</feature>
<keyword evidence="3" id="KW-0732">Signal</keyword>
<proteinExistence type="inferred from homology"/>
<dbReference type="AlphaFoldDB" id="A0A2S6I5R2"/>
<evidence type="ECO:0000256" key="5">
    <source>
        <dbReference type="ARBA" id="ARBA00023237"/>
    </source>
</evidence>
<keyword evidence="8" id="KW-1185">Reference proteome</keyword>
<keyword evidence="4" id="KW-0472">Membrane</keyword>
<gene>
    <name evidence="7" type="ORF">CLV84_3427</name>
</gene>
<dbReference type="GO" id="GO:0009279">
    <property type="term" value="C:cell outer membrane"/>
    <property type="evidence" value="ECO:0007669"/>
    <property type="project" value="UniProtKB-SubCell"/>
</dbReference>